<organismHost>
    <name type="scientific">Pyramimonas plurioculata</name>
    <dbReference type="NCBI Taxonomy" id="36893"/>
</organismHost>
<dbReference type="EMBL" id="MT663541">
    <property type="protein sequence ID" value="QOI90589.1"/>
    <property type="molecule type" value="Genomic_DNA"/>
</dbReference>
<name>A0A7L9AY26_POV01</name>
<dbReference type="InterPro" id="IPR037238">
    <property type="entry name" value="YbiA-like_sf"/>
</dbReference>
<organism evidence="2">
    <name type="scientific">Pyramimonas orientalis virus</name>
    <name type="common">PoV01</name>
    <dbReference type="NCBI Taxonomy" id="455367"/>
    <lineage>
        <taxon>Viruses</taxon>
        <taxon>Varidnaviria</taxon>
        <taxon>Bamfordvirae</taxon>
        <taxon>Nucleocytoviricota</taxon>
        <taxon>Megaviricetes</taxon>
        <taxon>Imitervirales</taxon>
        <taxon>Allomimiviridae</taxon>
        <taxon>Heliosvirus</taxon>
        <taxon>Heliosvirus raunefjordenense</taxon>
    </lineage>
</organism>
<sequence>MQSFDKYVFFWKPPSIYSQWTPSKFVINGIEYCCAEQYMMSEKAKLFEDVSMFNQIMATNETVFPCFLVARCP</sequence>
<dbReference type="Gene3D" id="1.10.357.40">
    <property type="entry name" value="YbiA-like"/>
    <property type="match status" value="1"/>
</dbReference>
<dbReference type="Pfam" id="PF08719">
    <property type="entry name" value="NADAR"/>
    <property type="match status" value="1"/>
</dbReference>
<gene>
    <name evidence="2" type="ORF">HWQ62_00458</name>
</gene>
<protein>
    <recommendedName>
        <fullName evidence="1">NADAR domain-containing protein</fullName>
    </recommendedName>
</protein>
<dbReference type="InterPro" id="IPR012816">
    <property type="entry name" value="NADAR"/>
</dbReference>
<accession>A0A7L9AY26</accession>
<proteinExistence type="predicted"/>
<feature type="domain" description="NADAR" evidence="1">
    <location>
        <begin position="9"/>
        <end position="60"/>
    </location>
</feature>
<reference evidence="2" key="1">
    <citation type="submission" date="2020-06" db="EMBL/GenBank/DDBJ databases">
        <title>Lateral gene transfer of anion-conducting channel rhodopsins between green algae and giant viruses.</title>
        <authorList>
            <person name="Rozenberg A."/>
            <person name="Oppermann J."/>
            <person name="Wietek J."/>
            <person name="Fernandez Lahore R.G."/>
            <person name="Sandaa R.-A."/>
            <person name="Bratbak G."/>
            <person name="Hegemann P."/>
            <person name="Beja O."/>
        </authorList>
    </citation>
    <scope>NUCLEOTIDE SEQUENCE</scope>
    <source>
        <strain evidence="2">01B</strain>
    </source>
</reference>
<dbReference type="CDD" id="cd15457">
    <property type="entry name" value="NADAR"/>
    <property type="match status" value="1"/>
</dbReference>
<dbReference type="SUPFAM" id="SSF143990">
    <property type="entry name" value="YbiA-like"/>
    <property type="match status" value="1"/>
</dbReference>
<evidence type="ECO:0000259" key="1">
    <source>
        <dbReference type="Pfam" id="PF08719"/>
    </source>
</evidence>
<evidence type="ECO:0000313" key="2">
    <source>
        <dbReference type="EMBL" id="QOI90589.1"/>
    </source>
</evidence>